<protein>
    <submittedName>
        <fullName evidence="1">Endonuclease/exonuclease/phosphatase family protein</fullName>
    </submittedName>
</protein>
<evidence type="ECO:0000313" key="1">
    <source>
        <dbReference type="EMBL" id="MCI06308.1"/>
    </source>
</evidence>
<keyword evidence="2" id="KW-1185">Reference proteome</keyword>
<reference evidence="1 2" key="1">
    <citation type="journal article" date="2018" name="Front. Plant Sci.">
        <title>Red Clover (Trifolium pratense) and Zigzag Clover (T. medium) - A Picture of Genomic Similarities and Differences.</title>
        <authorList>
            <person name="Dluhosova J."/>
            <person name="Istvanek J."/>
            <person name="Nedelnik J."/>
            <person name="Repkova J."/>
        </authorList>
    </citation>
    <scope>NUCLEOTIDE SEQUENCE [LARGE SCALE GENOMIC DNA]</scope>
    <source>
        <strain evidence="2">cv. 10/8</strain>
        <tissue evidence="1">Leaf</tissue>
    </source>
</reference>
<accession>A0A392P2T3</accession>
<dbReference type="AlphaFoldDB" id="A0A392P2T3"/>
<evidence type="ECO:0000313" key="2">
    <source>
        <dbReference type="Proteomes" id="UP000265520"/>
    </source>
</evidence>
<dbReference type="GO" id="GO:0004527">
    <property type="term" value="F:exonuclease activity"/>
    <property type="evidence" value="ECO:0007669"/>
    <property type="project" value="UniProtKB-KW"/>
</dbReference>
<dbReference type="EMBL" id="LXQA010061437">
    <property type="protein sequence ID" value="MCI06308.1"/>
    <property type="molecule type" value="Genomic_DNA"/>
</dbReference>
<keyword evidence="1" id="KW-0378">Hydrolase</keyword>
<keyword evidence="1" id="KW-0255">Endonuclease</keyword>
<sequence>MANSEWLIMHPEAKLVNLLASHSDHSPILLHNTPMIRNGNTYSFRFENIWLKEDDVEEVVEEGWGRGREGEITIKLARCAEKLKGWGRRKRMRFKQEVNECGEEMERLRGRNELINSERYKEVQERHARLLIQEETYWRQRAKMHWLKEGDLNTKFFHMSASARARKKKIDKLVNEADIEVKTQPEICEVAQNYFDHLFKANIATHDPVLSLVAPKVSEEDNERLVAPITKEEVKDALFQMHPDKAPGPDGFNPAFYQHFWNLC</sequence>
<name>A0A392P2T3_9FABA</name>
<dbReference type="PANTHER" id="PTHR19446">
    <property type="entry name" value="REVERSE TRANSCRIPTASES"/>
    <property type="match status" value="1"/>
</dbReference>
<organism evidence="1 2">
    <name type="scientific">Trifolium medium</name>
    <dbReference type="NCBI Taxonomy" id="97028"/>
    <lineage>
        <taxon>Eukaryota</taxon>
        <taxon>Viridiplantae</taxon>
        <taxon>Streptophyta</taxon>
        <taxon>Embryophyta</taxon>
        <taxon>Tracheophyta</taxon>
        <taxon>Spermatophyta</taxon>
        <taxon>Magnoliopsida</taxon>
        <taxon>eudicotyledons</taxon>
        <taxon>Gunneridae</taxon>
        <taxon>Pentapetalae</taxon>
        <taxon>rosids</taxon>
        <taxon>fabids</taxon>
        <taxon>Fabales</taxon>
        <taxon>Fabaceae</taxon>
        <taxon>Papilionoideae</taxon>
        <taxon>50 kb inversion clade</taxon>
        <taxon>NPAAA clade</taxon>
        <taxon>Hologalegina</taxon>
        <taxon>IRL clade</taxon>
        <taxon>Trifolieae</taxon>
        <taxon>Trifolium</taxon>
    </lineage>
</organism>
<dbReference type="Proteomes" id="UP000265520">
    <property type="component" value="Unassembled WGS sequence"/>
</dbReference>
<feature type="non-terminal residue" evidence="1">
    <location>
        <position position="264"/>
    </location>
</feature>
<keyword evidence="1" id="KW-0540">Nuclease</keyword>
<comment type="caution">
    <text evidence="1">The sequence shown here is derived from an EMBL/GenBank/DDBJ whole genome shotgun (WGS) entry which is preliminary data.</text>
</comment>
<dbReference type="GO" id="GO:0004519">
    <property type="term" value="F:endonuclease activity"/>
    <property type="evidence" value="ECO:0007669"/>
    <property type="project" value="UniProtKB-KW"/>
</dbReference>
<keyword evidence="1" id="KW-0269">Exonuclease</keyword>
<proteinExistence type="predicted"/>